<feature type="transmembrane region" description="Helical" evidence="2">
    <location>
        <begin position="36"/>
        <end position="54"/>
    </location>
</feature>
<dbReference type="SUPFAM" id="SSF82866">
    <property type="entry name" value="Multidrug efflux transporter AcrB transmembrane domain"/>
    <property type="match status" value="2"/>
</dbReference>
<dbReference type="GO" id="GO:0042910">
    <property type="term" value="F:xenobiotic transmembrane transporter activity"/>
    <property type="evidence" value="ECO:0007669"/>
    <property type="project" value="TreeGrafter"/>
</dbReference>
<feature type="region of interest" description="Disordered" evidence="1">
    <location>
        <begin position="1"/>
        <end position="22"/>
    </location>
</feature>
<reference evidence="3" key="1">
    <citation type="submission" date="2015-04" db="EMBL/GenBank/DDBJ databases">
        <authorList>
            <person name="Syromyatnikov M.Y."/>
            <person name="Popov V.N."/>
        </authorList>
    </citation>
    <scope>NUCLEOTIDE SEQUENCE</scope>
    <source>
        <strain evidence="3">MO-1</strain>
    </source>
</reference>
<keyword evidence="2" id="KW-0472">Membrane</keyword>
<feature type="transmembrane region" description="Helical" evidence="2">
    <location>
        <begin position="945"/>
        <end position="964"/>
    </location>
</feature>
<evidence type="ECO:0000256" key="1">
    <source>
        <dbReference type="SAM" id="MobiDB-lite"/>
    </source>
</evidence>
<feature type="transmembrane region" description="Helical" evidence="2">
    <location>
        <begin position="1043"/>
        <end position="1061"/>
    </location>
</feature>
<dbReference type="Gene3D" id="3.30.70.1430">
    <property type="entry name" value="Multidrug efflux transporter AcrB pore domain"/>
    <property type="match status" value="2"/>
</dbReference>
<name>A0A1S7LGF2_MAGMO</name>
<dbReference type="InterPro" id="IPR027463">
    <property type="entry name" value="AcrB_DN_DC_subdom"/>
</dbReference>
<dbReference type="Pfam" id="PF00873">
    <property type="entry name" value="ACR_tran"/>
    <property type="match status" value="2"/>
</dbReference>
<dbReference type="AlphaFoldDB" id="A0A1S7LGF2"/>
<dbReference type="EMBL" id="LO017727">
    <property type="protein sequence ID" value="CRH05021.1"/>
    <property type="molecule type" value="Genomic_DNA"/>
</dbReference>
<dbReference type="Gene3D" id="3.30.70.1440">
    <property type="entry name" value="Multidrug efflux transporter AcrB pore domain"/>
    <property type="match status" value="1"/>
</dbReference>
<protein>
    <submittedName>
        <fullName evidence="3">Putative acriflavin resistance protein</fullName>
    </submittedName>
</protein>
<keyword evidence="2" id="KW-0812">Transmembrane</keyword>
<feature type="transmembrane region" description="Helical" evidence="2">
    <location>
        <begin position="518"/>
        <end position="542"/>
    </location>
</feature>
<dbReference type="SUPFAM" id="SSF82693">
    <property type="entry name" value="Multidrug efflux transporter AcrB pore domain, PN1, PN2, PC1 and PC2 subdomains"/>
    <property type="match status" value="3"/>
</dbReference>
<feature type="transmembrane region" description="Helical" evidence="2">
    <location>
        <begin position="997"/>
        <end position="1022"/>
    </location>
</feature>
<dbReference type="SUPFAM" id="SSF82714">
    <property type="entry name" value="Multidrug efflux transporter AcrB TolC docking domain, DN and DC subdomains"/>
    <property type="match status" value="2"/>
</dbReference>
<feature type="transmembrane region" description="Helical" evidence="2">
    <location>
        <begin position="1073"/>
        <end position="1096"/>
    </location>
</feature>
<sequence length="1112" mass="121035">MSEEQLSEENNKDASSAKKNPGMAGKTAAAFINSPLSPLLFLAMLAMGVLGLIATPRQEDPQISVPMIDIFLSYPGASTQQVADLAVAPLERIMSEIEGVKHVYSYSTRDEGMVTVRFKVGEETGPSLVKVHDKMASNYDKMPQGVRMSPLIRATGIDDVPIITLTLWSDELDSGSMRRLGVNLLHELKQIPNTGRGFVVGGQAEEFRVEIMPDRLSGYGITPQDVANTIRAANSESLVGRSESDNQNVRFYAGSFLKSAAEIGDLVVTVREGKSIHIRDVAMVTETVEEAHQTVQYTTGPAYDQAFGKLVEAEEEGENITPTAPPKRANGDMAVTIAIAKKKGSNGVTVANEILSRVESLKGRLIPEQVQVETTRNYGETAQEKVNELLFKLVVATGIVTLLVWWALGFKPAIVVTLVIPVVILMTVFSAFVMGYTIDRVSLFALIFSIGILVDDAIVVVENVYRRWLLAGTADTATAVDAVREVGNPTILATFTVVAALMPMAFVSGLMGPYMAPIPVLGSIAMIISLFAAFAFTSYLVMRIRPSMEKLKLAEDKEHAANEKLEKLFRKLIPMLLDNRSLGQAFLISLFVVFFAVCAMFYTTAVTVKMLPYDNKPEFSVVIDMAEGTALPMTANLAQDMVDKLQEIPEVAAMQSYAGTARPFDFNGMVRHYYVRNRAWQGEIQVQLLNKKDRDRSSHDIAVHARELLTPIAHAAGARITVTEMPPGPPVLQSVVAEVHGDDAETRREVAYQMTKLFEAQEGMADVDSYMQQPYNAWRFVINTRKASVHGVPNASIIKTLDAALGSYKITDLRVGSALEATWITMQAPMSMRANPRAMGDLPVPTPRGGIVPLGELGHFELVAEEQPIYRKDLRPVEYVVGDVVGRLGSPIYPMLDIEEKLSNYTTPDGVQMSGTMTGPPKATGLSSFEWAGEWTVTYETFRDMGAAFAVALILIYMLVVGMFGNFTVPAIIMAPIPLTLLGIVPGHWFFDAQFTATSMIGFIALAGIIVRNSILLVDFAIEEVASGMDVREAVICSCKARTRPIMITAFALMGGASVILTDPIFQGMAISLMFGVFVSTMLTLLVIPLGCVSAAESLKKIAKERVGGIAC</sequence>
<dbReference type="PANTHER" id="PTHR32063:SF16">
    <property type="entry name" value="CATION EFFLUX SYSTEM (ACRB_ACRD_ACRF FAMILY)"/>
    <property type="match status" value="1"/>
</dbReference>
<feature type="transmembrane region" description="Helical" evidence="2">
    <location>
        <begin position="581"/>
        <end position="602"/>
    </location>
</feature>
<feature type="transmembrane region" description="Helical" evidence="2">
    <location>
        <begin position="414"/>
        <end position="434"/>
    </location>
</feature>
<dbReference type="InterPro" id="IPR001036">
    <property type="entry name" value="Acrflvin-R"/>
</dbReference>
<dbReference type="Gene3D" id="3.30.70.1320">
    <property type="entry name" value="Multidrug efflux transporter AcrB pore domain like"/>
    <property type="match status" value="1"/>
</dbReference>
<dbReference type="Gene3D" id="1.20.1640.10">
    <property type="entry name" value="Multidrug efflux transporter AcrB transmembrane domain"/>
    <property type="match status" value="2"/>
</dbReference>
<proteinExistence type="predicted"/>
<keyword evidence="2" id="KW-1133">Transmembrane helix</keyword>
<evidence type="ECO:0000313" key="3">
    <source>
        <dbReference type="EMBL" id="CRH05021.1"/>
    </source>
</evidence>
<dbReference type="PANTHER" id="PTHR32063">
    <property type="match status" value="1"/>
</dbReference>
<dbReference type="Gene3D" id="3.30.2090.10">
    <property type="entry name" value="Multidrug efflux transporter AcrB TolC docking domain, DN and DC subdomains"/>
    <property type="match status" value="2"/>
</dbReference>
<dbReference type="GO" id="GO:0005886">
    <property type="term" value="C:plasma membrane"/>
    <property type="evidence" value="ECO:0007669"/>
    <property type="project" value="TreeGrafter"/>
</dbReference>
<evidence type="ECO:0000256" key="2">
    <source>
        <dbReference type="SAM" id="Phobius"/>
    </source>
</evidence>
<gene>
    <name evidence="3" type="ORF">MAGMO_0820</name>
</gene>
<feature type="transmembrane region" description="Helical" evidence="2">
    <location>
        <begin position="389"/>
        <end position="408"/>
    </location>
</feature>
<organism evidence="3">
    <name type="scientific">Magnetococcus massalia (strain MO-1)</name>
    <dbReference type="NCBI Taxonomy" id="451514"/>
    <lineage>
        <taxon>Bacteria</taxon>
        <taxon>Pseudomonadati</taxon>
        <taxon>Pseudomonadota</taxon>
        <taxon>Magnetococcia</taxon>
        <taxon>Magnetococcales</taxon>
        <taxon>Magnetococcaceae</taxon>
        <taxon>Magnetococcus</taxon>
    </lineage>
</organism>
<feature type="transmembrane region" description="Helical" evidence="2">
    <location>
        <begin position="490"/>
        <end position="512"/>
    </location>
</feature>
<accession>A0A1S7LGF2</accession>
<dbReference type="PRINTS" id="PR00702">
    <property type="entry name" value="ACRIFLAVINRP"/>
</dbReference>
<feature type="transmembrane region" description="Helical" evidence="2">
    <location>
        <begin position="441"/>
        <end position="461"/>
    </location>
</feature>